<sequence>MIESFPDLLETDKMCAPCRELSHKQNNTPSACSTSITETVSSNDDSIPHPHDEDLLSSLVEYLEAEDDEEIERRSHAESSLEQVSSSRIDNLEDILKSLKEKFSSLPKNSPLRLSILIVASEH</sequence>
<gene>
    <name evidence="1" type="ORF">QAD02_021443</name>
</gene>
<keyword evidence="2" id="KW-1185">Reference proteome</keyword>
<evidence type="ECO:0000313" key="2">
    <source>
        <dbReference type="Proteomes" id="UP001239111"/>
    </source>
</evidence>
<reference evidence="1" key="1">
    <citation type="submission" date="2023-04" db="EMBL/GenBank/DDBJ databases">
        <title>A chromosome-level genome assembly of the parasitoid wasp Eretmocerus hayati.</title>
        <authorList>
            <person name="Zhong Y."/>
            <person name="Liu S."/>
            <person name="Liu Y."/>
        </authorList>
    </citation>
    <scope>NUCLEOTIDE SEQUENCE</scope>
    <source>
        <strain evidence="1">ZJU_SS_LIU_2023</strain>
    </source>
</reference>
<name>A0ACC2PV30_9HYME</name>
<dbReference type="Proteomes" id="UP001239111">
    <property type="component" value="Chromosome 1"/>
</dbReference>
<proteinExistence type="predicted"/>
<comment type="caution">
    <text evidence="1">The sequence shown here is derived from an EMBL/GenBank/DDBJ whole genome shotgun (WGS) entry which is preliminary data.</text>
</comment>
<evidence type="ECO:0000313" key="1">
    <source>
        <dbReference type="EMBL" id="KAJ8685650.1"/>
    </source>
</evidence>
<accession>A0ACC2PV30</accession>
<dbReference type="EMBL" id="CM056741">
    <property type="protein sequence ID" value="KAJ8685650.1"/>
    <property type="molecule type" value="Genomic_DNA"/>
</dbReference>
<organism evidence="1 2">
    <name type="scientific">Eretmocerus hayati</name>
    <dbReference type="NCBI Taxonomy" id="131215"/>
    <lineage>
        <taxon>Eukaryota</taxon>
        <taxon>Metazoa</taxon>
        <taxon>Ecdysozoa</taxon>
        <taxon>Arthropoda</taxon>
        <taxon>Hexapoda</taxon>
        <taxon>Insecta</taxon>
        <taxon>Pterygota</taxon>
        <taxon>Neoptera</taxon>
        <taxon>Endopterygota</taxon>
        <taxon>Hymenoptera</taxon>
        <taxon>Apocrita</taxon>
        <taxon>Proctotrupomorpha</taxon>
        <taxon>Chalcidoidea</taxon>
        <taxon>Aphelinidae</taxon>
        <taxon>Aphelininae</taxon>
        <taxon>Eretmocerus</taxon>
    </lineage>
</organism>
<protein>
    <submittedName>
        <fullName evidence="1">Uncharacterized protein</fullName>
    </submittedName>
</protein>